<dbReference type="AlphaFoldDB" id="A0A7Y9QWJ8"/>
<protein>
    <recommendedName>
        <fullName evidence="4">Tetratricopeptide repeat protein</fullName>
    </recommendedName>
</protein>
<name>A0A7Y9QWJ8_9BURK</name>
<evidence type="ECO:0000313" key="3">
    <source>
        <dbReference type="Proteomes" id="UP000518288"/>
    </source>
</evidence>
<sequence>MRRLAGWLAGWTLVLAASLPALATPDRPERAALLADGEAALSQGRVDQALRHFERAASMAHAADTEMALVRTYLQAGDYRQATSFSAHTAGAHRQVVEGAVLYAGLLAIGGQQEAANRLLDEAAGRFSSAPMLAAARRWIDVPVAEPEPVLQAVRLAPYASGPATPRAARVVASGVLIDQGRHALVPLEGLQPAASLQVRNGLGQTADARLVRREPALGLALLALTPALTSRSLPRALGDSAVEQPLPAAAARDPFPGSPGYAAEFRPDPRARPAWPWLRSGFQGAVDARSGQRMLGIEMPPGPRGGPVLDAAGRWCGIAQHRGGVDRMLPVSALRTAFGPWIGAPAADAAQRPQAAVDEVYEGALRMTLQVIAVPSGARR</sequence>
<organism evidence="2 3">
    <name type="scientific">Sphaerotilus montanus</name>
    <dbReference type="NCBI Taxonomy" id="522889"/>
    <lineage>
        <taxon>Bacteria</taxon>
        <taxon>Pseudomonadati</taxon>
        <taxon>Pseudomonadota</taxon>
        <taxon>Betaproteobacteria</taxon>
        <taxon>Burkholderiales</taxon>
        <taxon>Sphaerotilaceae</taxon>
        <taxon>Sphaerotilus</taxon>
    </lineage>
</organism>
<dbReference type="SUPFAM" id="SSF48452">
    <property type="entry name" value="TPR-like"/>
    <property type="match status" value="1"/>
</dbReference>
<dbReference type="Gene3D" id="2.40.10.120">
    <property type="match status" value="1"/>
</dbReference>
<dbReference type="RefSeq" id="WP_179633615.1">
    <property type="nucleotide sequence ID" value="NZ_JACCFH010000001.1"/>
</dbReference>
<evidence type="ECO:0000313" key="2">
    <source>
        <dbReference type="EMBL" id="NYG32766.1"/>
    </source>
</evidence>
<dbReference type="SUPFAM" id="SSF50494">
    <property type="entry name" value="Trypsin-like serine proteases"/>
    <property type="match status" value="1"/>
</dbReference>
<evidence type="ECO:0008006" key="4">
    <source>
        <dbReference type="Google" id="ProtNLM"/>
    </source>
</evidence>
<gene>
    <name evidence="2" type="ORF">BDD16_001752</name>
</gene>
<feature type="chain" id="PRO_5030950307" description="Tetratricopeptide repeat protein" evidence="1">
    <location>
        <begin position="24"/>
        <end position="381"/>
    </location>
</feature>
<dbReference type="Gene3D" id="1.25.40.10">
    <property type="entry name" value="Tetratricopeptide repeat domain"/>
    <property type="match status" value="1"/>
</dbReference>
<evidence type="ECO:0000256" key="1">
    <source>
        <dbReference type="SAM" id="SignalP"/>
    </source>
</evidence>
<comment type="caution">
    <text evidence="2">The sequence shown here is derived from an EMBL/GenBank/DDBJ whole genome shotgun (WGS) entry which is preliminary data.</text>
</comment>
<dbReference type="Proteomes" id="UP000518288">
    <property type="component" value="Unassembled WGS sequence"/>
</dbReference>
<accession>A0A7Y9QWJ8</accession>
<proteinExistence type="predicted"/>
<keyword evidence="1" id="KW-0732">Signal</keyword>
<keyword evidence="3" id="KW-1185">Reference proteome</keyword>
<dbReference type="EMBL" id="JACCFH010000001">
    <property type="protein sequence ID" value="NYG32766.1"/>
    <property type="molecule type" value="Genomic_DNA"/>
</dbReference>
<feature type="signal peptide" evidence="1">
    <location>
        <begin position="1"/>
        <end position="23"/>
    </location>
</feature>
<reference evidence="2 3" key="1">
    <citation type="submission" date="2020-07" db="EMBL/GenBank/DDBJ databases">
        <title>Genomic Encyclopedia of Archaeal and Bacterial Type Strains, Phase II (KMG-II): from individual species to whole genera.</title>
        <authorList>
            <person name="Goeker M."/>
        </authorList>
    </citation>
    <scope>NUCLEOTIDE SEQUENCE [LARGE SCALE GENOMIC DNA]</scope>
    <source>
        <strain evidence="2 3">DSM 21226</strain>
    </source>
</reference>
<dbReference type="InterPro" id="IPR011990">
    <property type="entry name" value="TPR-like_helical_dom_sf"/>
</dbReference>
<dbReference type="InterPro" id="IPR009003">
    <property type="entry name" value="Peptidase_S1_PA"/>
</dbReference>